<dbReference type="GO" id="GO:0005886">
    <property type="term" value="C:plasma membrane"/>
    <property type="evidence" value="ECO:0000318"/>
    <property type="project" value="GO_Central"/>
</dbReference>
<keyword evidence="6" id="KW-0106">Calcium</keyword>
<dbReference type="GO" id="GO:0120025">
    <property type="term" value="C:plasma membrane bounded cell projection"/>
    <property type="evidence" value="ECO:0007669"/>
    <property type="project" value="UniProtKB-ARBA"/>
</dbReference>
<dbReference type="CDD" id="cd00054">
    <property type="entry name" value="EGF_CA"/>
    <property type="match status" value="4"/>
</dbReference>
<feature type="disulfide bond" evidence="11">
    <location>
        <begin position="278"/>
        <end position="287"/>
    </location>
</feature>
<feature type="domain" description="EGF-like" evidence="13">
    <location>
        <begin position="139"/>
        <end position="174"/>
    </location>
</feature>
<feature type="disulfide bond" evidence="11">
    <location>
        <begin position="66"/>
        <end position="83"/>
    </location>
</feature>
<feature type="domain" description="EGF-like" evidence="13">
    <location>
        <begin position="214"/>
        <end position="250"/>
    </location>
</feature>
<keyword evidence="15" id="KW-1185">Reference proteome</keyword>
<keyword evidence="9 11" id="KW-1015">Disulfide bond</keyword>
<feature type="disulfide bond" evidence="11">
    <location>
        <begin position="127"/>
        <end position="136"/>
    </location>
</feature>
<dbReference type="PROSITE" id="PS50026">
    <property type="entry name" value="EGF_3"/>
    <property type="match status" value="6"/>
</dbReference>
<dbReference type="FunFam" id="2.10.25.10:FF:000247">
    <property type="entry name" value="Delta/notch like EGF repeat containing"/>
    <property type="match status" value="1"/>
</dbReference>
<dbReference type="GO" id="GO:0005509">
    <property type="term" value="F:calcium ion binding"/>
    <property type="evidence" value="ECO:0007669"/>
    <property type="project" value="InterPro"/>
</dbReference>
<keyword evidence="10" id="KW-0325">Glycoprotein</keyword>
<keyword evidence="2 11" id="KW-0245">EGF-like domain</keyword>
<dbReference type="GO" id="GO:0007399">
    <property type="term" value="P:nervous system development"/>
    <property type="evidence" value="ECO:0007669"/>
    <property type="project" value="UniProtKB-ARBA"/>
</dbReference>
<dbReference type="GO" id="GO:0007157">
    <property type="term" value="P:heterophilic cell-cell adhesion via plasma membrane cell adhesion molecules"/>
    <property type="evidence" value="ECO:0000318"/>
    <property type="project" value="GO_Central"/>
</dbReference>
<evidence type="ECO:0000313" key="14">
    <source>
        <dbReference type="EnsemblMetazoa" id="XP_030854777"/>
    </source>
</evidence>
<protein>
    <recommendedName>
        <fullName evidence="13">EGF-like domain-containing protein</fullName>
    </recommendedName>
</protein>
<keyword evidence="8 12" id="KW-0472">Membrane</keyword>
<dbReference type="GeneID" id="575762"/>
<dbReference type="AlphaFoldDB" id="A0A7M7PQH7"/>
<dbReference type="InterPro" id="IPR018097">
    <property type="entry name" value="EGF_Ca-bd_CS"/>
</dbReference>
<reference evidence="15" key="1">
    <citation type="submission" date="2015-02" db="EMBL/GenBank/DDBJ databases">
        <title>Genome sequencing for Strongylocentrotus purpuratus.</title>
        <authorList>
            <person name="Murali S."/>
            <person name="Liu Y."/>
            <person name="Vee V."/>
            <person name="English A."/>
            <person name="Wang M."/>
            <person name="Skinner E."/>
            <person name="Han Y."/>
            <person name="Muzny D.M."/>
            <person name="Worley K.C."/>
            <person name="Gibbs R.A."/>
        </authorList>
    </citation>
    <scope>NUCLEOTIDE SEQUENCE</scope>
</reference>
<keyword evidence="4" id="KW-0732">Signal</keyword>
<dbReference type="PANTHER" id="PTHR24049:SF22">
    <property type="entry name" value="DROSOPHILA CRUMBS HOMOLOG"/>
    <property type="match status" value="1"/>
</dbReference>
<dbReference type="InParanoid" id="A0A7M7PQH7"/>
<sequence length="397" mass="43440">MGGRAVIEQPTDQPFLVPDSFLRPGSNFFIANSANPIYQCRYGLRVNITIKQRDCHYPVSPQGMECLDHGFCSTNIANRNYTCSCCHGYTGGYCEELDGCASHQCAEGAQCVDVQQGFGGHDYECQCPEGRSGVHCEVDVNECDSSPCVNGVCVDRPGAFQCYCVPGYTGIQCEIQYNECVSSPCLHGGFCIDELNDYRCDCGPGYTGEHCETKVDLCESDPCHNATVCMDEGNTYSCVCGHGFTGVQCEININECESMPCLNDGSCRDEVNSYRCLCPGGFEGVHCQVPESFIEHDAPHHSNPEPQQHNYYIVIGVLAGALSVAMSIIAICVCWLQKGTNPRKIQPISGGDDDRFLYNISSVTKPRPSVQAIYELTTLNYNAQIDEPLISLKPKSI</sequence>
<feature type="domain" description="EGF-like" evidence="13">
    <location>
        <begin position="51"/>
        <end position="95"/>
    </location>
</feature>
<dbReference type="EnsemblMetazoa" id="XM_030998917">
    <property type="protein sequence ID" value="XP_030854777"/>
    <property type="gene ID" value="LOC575762"/>
</dbReference>
<keyword evidence="7 12" id="KW-1133">Transmembrane helix</keyword>
<evidence type="ECO:0000256" key="6">
    <source>
        <dbReference type="ARBA" id="ARBA00022837"/>
    </source>
</evidence>
<evidence type="ECO:0000256" key="8">
    <source>
        <dbReference type="ARBA" id="ARBA00023136"/>
    </source>
</evidence>
<dbReference type="Proteomes" id="UP000007110">
    <property type="component" value="Unassembled WGS sequence"/>
</dbReference>
<feature type="disulfide bond" evidence="11">
    <location>
        <begin position="240"/>
        <end position="249"/>
    </location>
</feature>
<dbReference type="OrthoDB" id="283575at2759"/>
<dbReference type="InterPro" id="IPR000152">
    <property type="entry name" value="EGF-type_Asp/Asn_hydroxyl_site"/>
</dbReference>
<feature type="disulfide bond" evidence="11">
    <location>
        <begin position="143"/>
        <end position="153"/>
    </location>
</feature>
<dbReference type="FunFam" id="2.10.25.10:FF:000122">
    <property type="entry name" value="Protein crumbs homolog 2"/>
    <property type="match status" value="1"/>
</dbReference>
<feature type="domain" description="EGF-like" evidence="13">
    <location>
        <begin position="96"/>
        <end position="137"/>
    </location>
</feature>
<reference evidence="14" key="2">
    <citation type="submission" date="2021-01" db="UniProtKB">
        <authorList>
            <consortium name="EnsemblMetazoa"/>
        </authorList>
    </citation>
    <scope>IDENTIFICATION</scope>
</reference>
<keyword evidence="3 12" id="KW-0812">Transmembrane</keyword>
<comment type="caution">
    <text evidence="11">Lacks conserved residue(s) required for the propagation of feature annotation.</text>
</comment>
<dbReference type="KEGG" id="spu:575762"/>
<proteinExistence type="predicted"/>
<dbReference type="Pfam" id="PF00008">
    <property type="entry name" value="EGF"/>
    <property type="match status" value="5"/>
</dbReference>
<dbReference type="InterPro" id="IPR001881">
    <property type="entry name" value="EGF-like_Ca-bd_dom"/>
</dbReference>
<dbReference type="PROSITE" id="PS01186">
    <property type="entry name" value="EGF_2"/>
    <property type="match status" value="5"/>
</dbReference>
<organism evidence="14 15">
    <name type="scientific">Strongylocentrotus purpuratus</name>
    <name type="common">Purple sea urchin</name>
    <dbReference type="NCBI Taxonomy" id="7668"/>
    <lineage>
        <taxon>Eukaryota</taxon>
        <taxon>Metazoa</taxon>
        <taxon>Echinodermata</taxon>
        <taxon>Eleutherozoa</taxon>
        <taxon>Echinozoa</taxon>
        <taxon>Echinoidea</taxon>
        <taxon>Euechinoidea</taxon>
        <taxon>Echinacea</taxon>
        <taxon>Camarodonta</taxon>
        <taxon>Echinidea</taxon>
        <taxon>Strongylocentrotidae</taxon>
        <taxon>Strongylocentrotus</taxon>
    </lineage>
</organism>
<dbReference type="GO" id="GO:0032991">
    <property type="term" value="C:protein-containing complex"/>
    <property type="evidence" value="ECO:0000318"/>
    <property type="project" value="GO_Central"/>
</dbReference>
<dbReference type="PANTHER" id="PTHR24049">
    <property type="entry name" value="CRUMBS FAMILY MEMBER"/>
    <property type="match status" value="1"/>
</dbReference>
<evidence type="ECO:0000259" key="13">
    <source>
        <dbReference type="PROSITE" id="PS50026"/>
    </source>
</evidence>
<dbReference type="SMART" id="SM00181">
    <property type="entry name" value="EGF"/>
    <property type="match status" value="6"/>
</dbReference>
<name>A0A7M7PQH7_STRPU</name>
<dbReference type="SUPFAM" id="SSF57196">
    <property type="entry name" value="EGF/Laminin"/>
    <property type="match status" value="5"/>
</dbReference>
<evidence type="ECO:0000256" key="5">
    <source>
        <dbReference type="ARBA" id="ARBA00022737"/>
    </source>
</evidence>
<feature type="domain" description="EGF-like" evidence="13">
    <location>
        <begin position="252"/>
        <end position="288"/>
    </location>
</feature>
<feature type="transmembrane region" description="Helical" evidence="12">
    <location>
        <begin position="311"/>
        <end position="336"/>
    </location>
</feature>
<evidence type="ECO:0000256" key="4">
    <source>
        <dbReference type="ARBA" id="ARBA00022729"/>
    </source>
</evidence>
<dbReference type="PROSITE" id="PS00022">
    <property type="entry name" value="EGF_1"/>
    <property type="match status" value="6"/>
</dbReference>
<dbReference type="PROSITE" id="PS01187">
    <property type="entry name" value="EGF_CA"/>
    <property type="match status" value="2"/>
</dbReference>
<comment type="subcellular location">
    <subcellularLocation>
        <location evidence="1">Membrane</location>
        <topology evidence="1">Single-pass membrane protein</topology>
    </subcellularLocation>
</comment>
<evidence type="ECO:0000256" key="11">
    <source>
        <dbReference type="PROSITE-ProRule" id="PRU00076"/>
    </source>
</evidence>
<feature type="disulfide bond" evidence="11">
    <location>
        <begin position="164"/>
        <end position="173"/>
    </location>
</feature>
<feature type="disulfide bond" evidence="11">
    <location>
        <begin position="202"/>
        <end position="211"/>
    </location>
</feature>
<dbReference type="SMART" id="SM00179">
    <property type="entry name" value="EGF_CA"/>
    <property type="match status" value="5"/>
</dbReference>
<dbReference type="FunFam" id="2.10.25.10:FF:001113">
    <property type="entry name" value="Uncharacterized protein"/>
    <property type="match status" value="1"/>
</dbReference>
<evidence type="ECO:0000256" key="9">
    <source>
        <dbReference type="ARBA" id="ARBA00023157"/>
    </source>
</evidence>
<accession>A0A7M7PQH7</accession>
<evidence type="ECO:0000256" key="2">
    <source>
        <dbReference type="ARBA" id="ARBA00022536"/>
    </source>
</evidence>
<evidence type="ECO:0000256" key="12">
    <source>
        <dbReference type="SAM" id="Phobius"/>
    </source>
</evidence>
<dbReference type="PRINTS" id="PR00010">
    <property type="entry name" value="EGFBLOOD"/>
</dbReference>
<dbReference type="GO" id="GO:0045197">
    <property type="term" value="P:establishment or maintenance of epithelial cell apical/basal polarity"/>
    <property type="evidence" value="ECO:0000318"/>
    <property type="project" value="GO_Central"/>
</dbReference>
<feature type="domain" description="EGF-like" evidence="13">
    <location>
        <begin position="176"/>
        <end position="212"/>
    </location>
</feature>
<evidence type="ECO:0000256" key="1">
    <source>
        <dbReference type="ARBA" id="ARBA00004167"/>
    </source>
</evidence>
<dbReference type="Gene3D" id="2.10.25.10">
    <property type="entry name" value="Laminin"/>
    <property type="match status" value="5"/>
</dbReference>
<dbReference type="FunFam" id="2.10.25.10:FF:000279">
    <property type="entry name" value="Neurogenic locus notch 1"/>
    <property type="match status" value="1"/>
</dbReference>
<feature type="disulfide bond" evidence="11">
    <location>
        <begin position="85"/>
        <end position="94"/>
    </location>
</feature>
<dbReference type="InterPro" id="IPR051022">
    <property type="entry name" value="Notch_Cell-Fate_Det"/>
</dbReference>
<dbReference type="PROSITE" id="PS00010">
    <property type="entry name" value="ASX_HYDROXYL"/>
    <property type="match status" value="4"/>
</dbReference>
<evidence type="ECO:0000313" key="15">
    <source>
        <dbReference type="Proteomes" id="UP000007110"/>
    </source>
</evidence>
<dbReference type="InterPro" id="IPR000742">
    <property type="entry name" value="EGF"/>
</dbReference>
<dbReference type="RefSeq" id="XP_030854777.1">
    <property type="nucleotide sequence ID" value="XM_030998917.1"/>
</dbReference>
<evidence type="ECO:0000256" key="3">
    <source>
        <dbReference type="ARBA" id="ARBA00022692"/>
    </source>
</evidence>
<evidence type="ECO:0000256" key="10">
    <source>
        <dbReference type="ARBA" id="ARBA00023180"/>
    </source>
</evidence>
<keyword evidence="5" id="KW-0677">Repeat</keyword>
<evidence type="ECO:0000256" key="7">
    <source>
        <dbReference type="ARBA" id="ARBA00022989"/>
    </source>
</evidence>